<feature type="region of interest" description="Disordered" evidence="1">
    <location>
        <begin position="15"/>
        <end position="57"/>
    </location>
</feature>
<dbReference type="Proteomes" id="UP001430377">
    <property type="component" value="Unassembled WGS sequence"/>
</dbReference>
<name>A0AAW4PTF4_9EURY</name>
<keyword evidence="3" id="KW-1185">Reference proteome</keyword>
<evidence type="ECO:0000256" key="1">
    <source>
        <dbReference type="SAM" id="MobiDB-lite"/>
    </source>
</evidence>
<protein>
    <submittedName>
        <fullName evidence="2">Uncharacterized protein</fullName>
    </submittedName>
</protein>
<reference evidence="2 3" key="1">
    <citation type="submission" date="2021-06" db="EMBL/GenBank/DDBJ databases">
        <title>Halomicroarcula sp. a new haloarchaeum isolated from saline soil.</title>
        <authorList>
            <person name="Duran-Viseras A."/>
            <person name="Sanchez-Porro C."/>
            <person name="Ventosa A."/>
        </authorList>
    </citation>
    <scope>NUCLEOTIDE SEQUENCE [LARGE SCALE GENOMIC DNA]</scope>
    <source>
        <strain evidence="2 3">F13</strain>
    </source>
</reference>
<dbReference type="RefSeq" id="WP_220618802.1">
    <property type="nucleotide sequence ID" value="NZ_RKLR01000004.1"/>
</dbReference>
<evidence type="ECO:0000313" key="3">
    <source>
        <dbReference type="Proteomes" id="UP001430377"/>
    </source>
</evidence>
<dbReference type="AlphaFoldDB" id="A0AAW4PTF4"/>
<evidence type="ECO:0000313" key="2">
    <source>
        <dbReference type="EMBL" id="MBX0323840.1"/>
    </source>
</evidence>
<gene>
    <name evidence="2" type="ORF">EGH21_12445</name>
</gene>
<dbReference type="EMBL" id="RKLR01000004">
    <property type="protein sequence ID" value="MBX0323840.1"/>
    <property type="molecule type" value="Genomic_DNA"/>
</dbReference>
<feature type="compositionally biased region" description="Low complexity" evidence="1">
    <location>
        <begin position="30"/>
        <end position="52"/>
    </location>
</feature>
<accession>A0AAW4PTF4</accession>
<organism evidence="2 3">
    <name type="scientific">Haloarcula rubra</name>
    <dbReference type="NCBI Taxonomy" id="2487747"/>
    <lineage>
        <taxon>Archaea</taxon>
        <taxon>Methanobacteriati</taxon>
        <taxon>Methanobacteriota</taxon>
        <taxon>Stenosarchaea group</taxon>
        <taxon>Halobacteria</taxon>
        <taxon>Halobacteriales</taxon>
        <taxon>Haloarculaceae</taxon>
        <taxon>Haloarcula</taxon>
    </lineage>
</organism>
<comment type="caution">
    <text evidence="2">The sequence shown here is derived from an EMBL/GenBank/DDBJ whole genome shotgun (WGS) entry which is preliminary data.</text>
</comment>
<sequence length="216" mass="23057">MRRRQVLAGVAGALGTVAGCPATQRERPTRTPAPVPTADRASATATAEPPAARFDGEPCPTFDDRTDRSVCSHVESPASALRLGTSRPVVTLTDGGPTSPLRFTLRWRGPEDLSVFARSWYVMRADSEGGWVQTATASADSRLVRIGPDERFDWVLGDATADERLEPVDARVTPGRYAFAVQTVEGSSGLHSECIGLFDVVADERASTVDRSSGTP</sequence>
<proteinExistence type="predicted"/>
<dbReference type="PROSITE" id="PS51257">
    <property type="entry name" value="PROKAR_LIPOPROTEIN"/>
    <property type="match status" value="1"/>
</dbReference>